<dbReference type="SUPFAM" id="SSF54060">
    <property type="entry name" value="His-Me finger endonucleases"/>
    <property type="match status" value="1"/>
</dbReference>
<evidence type="ECO:0000313" key="6">
    <source>
        <dbReference type="EMBL" id="GHA21491.1"/>
    </source>
</evidence>
<evidence type="ECO:0000256" key="3">
    <source>
        <dbReference type="ARBA" id="ARBA00022801"/>
    </source>
</evidence>
<dbReference type="PANTHER" id="PTHR33607">
    <property type="entry name" value="ENDONUCLEASE-1"/>
    <property type="match status" value="1"/>
</dbReference>
<dbReference type="Pfam" id="PF02018">
    <property type="entry name" value="CBM_4_9"/>
    <property type="match status" value="1"/>
</dbReference>
<dbReference type="Pfam" id="PF04231">
    <property type="entry name" value="Endonuclease_1"/>
    <property type="match status" value="1"/>
</dbReference>
<comment type="similarity">
    <text evidence="1">Belongs to the EndA/NucM nuclease family.</text>
</comment>
<evidence type="ECO:0000256" key="4">
    <source>
        <dbReference type="SAM" id="SignalP"/>
    </source>
</evidence>
<keyword evidence="4" id="KW-0732">Signal</keyword>
<dbReference type="GO" id="GO:0016798">
    <property type="term" value="F:hydrolase activity, acting on glycosyl bonds"/>
    <property type="evidence" value="ECO:0007669"/>
    <property type="project" value="InterPro"/>
</dbReference>
<reference evidence="6" key="2">
    <citation type="submission" date="2020-09" db="EMBL/GenBank/DDBJ databases">
        <authorList>
            <person name="Sun Q."/>
            <person name="Kim S."/>
        </authorList>
    </citation>
    <scope>NUCLEOTIDE SEQUENCE</scope>
    <source>
        <strain evidence="6">KCTC 12711</strain>
    </source>
</reference>
<feature type="chain" id="PRO_5037389649" evidence="4">
    <location>
        <begin position="22"/>
        <end position="540"/>
    </location>
</feature>
<keyword evidence="3" id="KW-0378">Hydrolase</keyword>
<keyword evidence="6" id="KW-0255">Endonuclease</keyword>
<evidence type="ECO:0000256" key="2">
    <source>
        <dbReference type="ARBA" id="ARBA00022722"/>
    </source>
</evidence>
<dbReference type="Proteomes" id="UP000614811">
    <property type="component" value="Unassembled WGS sequence"/>
</dbReference>
<dbReference type="InterPro" id="IPR044925">
    <property type="entry name" value="His-Me_finger_sf"/>
</dbReference>
<dbReference type="InterPro" id="IPR003305">
    <property type="entry name" value="CenC_carb-bd"/>
</dbReference>
<comment type="caution">
    <text evidence="6">The sequence shown here is derived from an EMBL/GenBank/DDBJ whole genome shotgun (WGS) entry which is preliminary data.</text>
</comment>
<dbReference type="RefSeq" id="WP_189402940.1">
    <property type="nucleotide sequence ID" value="NZ_BMXA01000010.1"/>
</dbReference>
<dbReference type="AlphaFoldDB" id="A0A918S3R9"/>
<keyword evidence="2" id="KW-0540">Nuclease</keyword>
<accession>A0A918S3R9</accession>
<name>A0A918S3R9_9GAMM</name>
<dbReference type="GO" id="GO:0004519">
    <property type="term" value="F:endonuclease activity"/>
    <property type="evidence" value="ECO:0007669"/>
    <property type="project" value="UniProtKB-KW"/>
</dbReference>
<dbReference type="SUPFAM" id="SSF49785">
    <property type="entry name" value="Galactose-binding domain-like"/>
    <property type="match status" value="1"/>
</dbReference>
<evidence type="ECO:0000313" key="7">
    <source>
        <dbReference type="Proteomes" id="UP000614811"/>
    </source>
</evidence>
<keyword evidence="7" id="KW-1185">Reference proteome</keyword>
<sequence length="540" mass="58697">MYLKQATLAATLLLAASLSSAQVANGDFESWQSSTPDSWTTIDSGIYLDPVSSPVSNGSLAARVTVTTTSQSATDLRQSVSLDANQTYVFSTSVYHTEGGVRARIYVNGYQGYSDPNLINQWQQIQFSYTASQAETIEVGLRFYDVSGFDGSEVVYVDHFQPTHSTPPNPGPGTCNDHATTVTLNTDNYASETSWEIRDSGNQVVLSNGSLANNTSHSEQACLLDGNYTFTITDSYGDGICCQYGNGSYMLEVDGQVLFSGGQFGSSEMHNFTLGDTSGGGNPDLGEYYASAEGLTGYALKTELHDIIKTHAAQGYGAIWGFYSSHEIDTYYDNDGSILDIYSENPTGGDAYTYTVISDQCGTYNSEADCYNREHSFPRSWFGGAIEPMNSDIHHIFASDGYVNSKRGSFPYGEVGSASFVSNNGSKAGSGASGLGYSGDVFEPIDEFKGDVARAQFYMATRYQNLVANWENNNSSSDAVLNGTNTSAFEPWYLAMLKAWHQQDPVSQKEIDRNAAAHTYQGNRNPFVDHPEFVTMIWGN</sequence>
<gene>
    <name evidence="6" type="ORF">GCM10008090_34260</name>
</gene>
<protein>
    <submittedName>
        <fullName evidence="6">Endonuclease I</fullName>
    </submittedName>
</protein>
<reference evidence="6" key="1">
    <citation type="journal article" date="2014" name="Int. J. Syst. Evol. Microbiol.">
        <title>Complete genome sequence of Corynebacterium casei LMG S-19264T (=DSM 44701T), isolated from a smear-ripened cheese.</title>
        <authorList>
            <consortium name="US DOE Joint Genome Institute (JGI-PGF)"/>
            <person name="Walter F."/>
            <person name="Albersmeier A."/>
            <person name="Kalinowski J."/>
            <person name="Ruckert C."/>
        </authorList>
    </citation>
    <scope>NUCLEOTIDE SEQUENCE</scope>
    <source>
        <strain evidence="6">KCTC 12711</strain>
    </source>
</reference>
<evidence type="ECO:0000259" key="5">
    <source>
        <dbReference type="Pfam" id="PF02018"/>
    </source>
</evidence>
<dbReference type="EMBL" id="BMXA01000010">
    <property type="protein sequence ID" value="GHA21491.1"/>
    <property type="molecule type" value="Genomic_DNA"/>
</dbReference>
<proteinExistence type="inferred from homology"/>
<feature type="signal peptide" evidence="4">
    <location>
        <begin position="1"/>
        <end position="21"/>
    </location>
</feature>
<dbReference type="InterPro" id="IPR008979">
    <property type="entry name" value="Galactose-bd-like_sf"/>
</dbReference>
<evidence type="ECO:0000256" key="1">
    <source>
        <dbReference type="ARBA" id="ARBA00006429"/>
    </source>
</evidence>
<dbReference type="InterPro" id="IPR007346">
    <property type="entry name" value="Endonuclease-I"/>
</dbReference>
<dbReference type="Gene3D" id="2.60.120.260">
    <property type="entry name" value="Galactose-binding domain-like"/>
    <property type="match status" value="1"/>
</dbReference>
<feature type="domain" description="CBM-cenC" evidence="5">
    <location>
        <begin position="21"/>
        <end position="135"/>
    </location>
</feature>
<organism evidence="6 7">
    <name type="scientific">Arenicella chitinivorans</name>
    <dbReference type="NCBI Taxonomy" id="1329800"/>
    <lineage>
        <taxon>Bacteria</taxon>
        <taxon>Pseudomonadati</taxon>
        <taxon>Pseudomonadota</taxon>
        <taxon>Gammaproteobacteria</taxon>
        <taxon>Arenicellales</taxon>
        <taxon>Arenicellaceae</taxon>
        <taxon>Arenicella</taxon>
    </lineage>
</organism>
<dbReference type="PANTHER" id="PTHR33607:SF2">
    <property type="entry name" value="ENDONUCLEASE-1"/>
    <property type="match status" value="1"/>
</dbReference>